<accession>A0A147FBQ3</accession>
<organism evidence="2 3">
    <name type="scientific">Microbacterium testaceum</name>
    <name type="common">Aureobacterium testaceum</name>
    <name type="synonym">Brevibacterium testaceum</name>
    <dbReference type="NCBI Taxonomy" id="2033"/>
    <lineage>
        <taxon>Bacteria</taxon>
        <taxon>Bacillati</taxon>
        <taxon>Actinomycetota</taxon>
        <taxon>Actinomycetes</taxon>
        <taxon>Micrococcales</taxon>
        <taxon>Microbacteriaceae</taxon>
        <taxon>Microbacterium</taxon>
    </lineage>
</organism>
<reference evidence="2 3" key="1">
    <citation type="journal article" date="2016" name="Front. Microbiol.">
        <title>Genomic Resource of Rice Seed Associated Bacteria.</title>
        <authorList>
            <person name="Midha S."/>
            <person name="Bansal K."/>
            <person name="Sharma S."/>
            <person name="Kumar N."/>
            <person name="Patil P.P."/>
            <person name="Chaudhry V."/>
            <person name="Patil P.B."/>
        </authorList>
    </citation>
    <scope>NUCLEOTIDE SEQUENCE [LARGE SCALE GENOMIC DNA]</scope>
    <source>
        <strain evidence="2 3">RSA3</strain>
    </source>
</reference>
<dbReference type="SUPFAM" id="SSF50800">
    <property type="entry name" value="PK beta-barrel domain-like"/>
    <property type="match status" value="1"/>
</dbReference>
<evidence type="ECO:0000313" key="2">
    <source>
        <dbReference type="EMBL" id="KTS14019.1"/>
    </source>
</evidence>
<dbReference type="GO" id="GO:0030170">
    <property type="term" value="F:pyridoxal phosphate binding"/>
    <property type="evidence" value="ECO:0007669"/>
    <property type="project" value="InterPro"/>
</dbReference>
<dbReference type="Proteomes" id="UP000072189">
    <property type="component" value="Unassembled WGS sequence"/>
</dbReference>
<dbReference type="GO" id="GO:0003824">
    <property type="term" value="F:catalytic activity"/>
    <property type="evidence" value="ECO:0007669"/>
    <property type="project" value="InterPro"/>
</dbReference>
<dbReference type="RefSeq" id="WP_058613107.1">
    <property type="nucleotide sequence ID" value="NZ_LDRV01000010.1"/>
</dbReference>
<evidence type="ECO:0000259" key="1">
    <source>
        <dbReference type="PROSITE" id="PS51340"/>
    </source>
</evidence>
<feature type="domain" description="MOSC" evidence="1">
    <location>
        <begin position="115"/>
        <end position="259"/>
    </location>
</feature>
<evidence type="ECO:0000313" key="3">
    <source>
        <dbReference type="Proteomes" id="UP000072189"/>
    </source>
</evidence>
<dbReference type="InterPro" id="IPR005302">
    <property type="entry name" value="MoCF_Sase_C"/>
</dbReference>
<name>A0A147FBQ3_MICTE</name>
<dbReference type="PROSITE" id="PS51340">
    <property type="entry name" value="MOSC"/>
    <property type="match status" value="1"/>
</dbReference>
<dbReference type="Pfam" id="PF03476">
    <property type="entry name" value="MOSC_N"/>
    <property type="match status" value="1"/>
</dbReference>
<sequence>MPHVAALYRYPVKGFTPERRPHLVIQDDGRVQGDRALVFRFADATEPEDATFPKSRGLALMTFPTLARIALTYNDEKQTLRLRVDDVDIENDLGAQGRARLADAVTTYLRSTSDARLLDAEGVLPLGLIGDGRTARFQDRPQGYISLHGEASVAELDAAVSAPVDDRRFRSNIVVSGSPAWAELGWQGRIRIGEVVFDVQKPIERCAAITANPDSGLRDARLLRVLTTEFGQDAPTLGILLLPAEGGGIIREGDEVRVEAR</sequence>
<protein>
    <recommendedName>
        <fullName evidence="1">MOSC domain-containing protein</fullName>
    </recommendedName>
</protein>
<dbReference type="PATRIC" id="fig|2033.7.peg.165"/>
<gene>
    <name evidence="2" type="ORF">RSA3_02110</name>
</gene>
<dbReference type="GO" id="GO:0030151">
    <property type="term" value="F:molybdenum ion binding"/>
    <property type="evidence" value="ECO:0007669"/>
    <property type="project" value="InterPro"/>
</dbReference>
<dbReference type="InterPro" id="IPR005303">
    <property type="entry name" value="MOCOS_middle"/>
</dbReference>
<dbReference type="Gene3D" id="2.40.33.20">
    <property type="entry name" value="PK beta-barrel domain-like"/>
    <property type="match status" value="1"/>
</dbReference>
<proteinExistence type="predicted"/>
<dbReference type="EMBL" id="LDRV01000010">
    <property type="protein sequence ID" value="KTS14019.1"/>
    <property type="molecule type" value="Genomic_DNA"/>
</dbReference>
<dbReference type="Pfam" id="PF03473">
    <property type="entry name" value="MOSC"/>
    <property type="match status" value="1"/>
</dbReference>
<dbReference type="InterPro" id="IPR011037">
    <property type="entry name" value="Pyrv_Knase-like_insert_dom_sf"/>
</dbReference>
<comment type="caution">
    <text evidence="2">The sequence shown here is derived from an EMBL/GenBank/DDBJ whole genome shotgun (WGS) entry which is preliminary data.</text>
</comment>
<dbReference type="AlphaFoldDB" id="A0A147FBQ3"/>